<dbReference type="HOGENOM" id="CLU_038720_0_0_1"/>
<dbReference type="InterPro" id="IPR010905">
    <property type="entry name" value="Glyco_hydro_88"/>
</dbReference>
<keyword evidence="3" id="KW-1185">Reference proteome</keyword>
<evidence type="ECO:0000313" key="3">
    <source>
        <dbReference type="Proteomes" id="UP000017559"/>
    </source>
</evidence>
<evidence type="ECO:0000313" key="2">
    <source>
        <dbReference type="EMBL" id="ESK88385.1"/>
    </source>
</evidence>
<comment type="caution">
    <text evidence="2">The sequence shown here is derived from an EMBL/GenBank/DDBJ whole genome shotgun (WGS) entry which is preliminary data.</text>
</comment>
<reference evidence="2 3" key="1">
    <citation type="journal article" date="2014" name="BMC Genomics">
        <title>Genome and secretome analysis of the hemibiotrophic fungal pathogen, Moniliophthora roreri, which causes frosty pod rot disease of cacao: mechanisms of the biotrophic and necrotrophic phases.</title>
        <authorList>
            <person name="Meinhardt L.W."/>
            <person name="Costa G.G.L."/>
            <person name="Thomazella D.P.T."/>
            <person name="Teixeira P.J.P.L."/>
            <person name="Carazzolle M.F."/>
            <person name="Schuster S.C."/>
            <person name="Carlson J.E."/>
            <person name="Guiltinan M.J."/>
            <person name="Mieczkowski P."/>
            <person name="Farmer A."/>
            <person name="Ramaraj T."/>
            <person name="Crozier J."/>
            <person name="Davis R.E."/>
            <person name="Shao J."/>
            <person name="Melnick R.L."/>
            <person name="Pereira G.A.G."/>
            <person name="Bailey B.A."/>
        </authorList>
    </citation>
    <scope>NUCLEOTIDE SEQUENCE [LARGE SCALE GENOMIC DNA]</scope>
    <source>
        <strain evidence="2 3">MCA 2997</strain>
    </source>
</reference>
<accession>V2X7C7</accession>
<dbReference type="Gene3D" id="1.50.10.10">
    <property type="match status" value="1"/>
</dbReference>
<keyword evidence="1 2" id="KW-0378">Hydrolase</keyword>
<dbReference type="Pfam" id="PF07470">
    <property type="entry name" value="Glyco_hydro_88"/>
    <property type="match status" value="1"/>
</dbReference>
<dbReference type="EMBL" id="AWSO01000654">
    <property type="protein sequence ID" value="ESK88385.1"/>
    <property type="molecule type" value="Genomic_DNA"/>
</dbReference>
<organism evidence="2 3">
    <name type="scientific">Moniliophthora roreri (strain MCA 2997)</name>
    <name type="common">Cocoa frosty pod rot fungus</name>
    <name type="synonym">Crinipellis roreri</name>
    <dbReference type="NCBI Taxonomy" id="1381753"/>
    <lineage>
        <taxon>Eukaryota</taxon>
        <taxon>Fungi</taxon>
        <taxon>Dikarya</taxon>
        <taxon>Basidiomycota</taxon>
        <taxon>Agaricomycotina</taxon>
        <taxon>Agaricomycetes</taxon>
        <taxon>Agaricomycetidae</taxon>
        <taxon>Agaricales</taxon>
        <taxon>Marasmiineae</taxon>
        <taxon>Marasmiaceae</taxon>
        <taxon>Moniliophthora</taxon>
    </lineage>
</organism>
<dbReference type="PANTHER" id="PTHR33886">
    <property type="entry name" value="UNSATURATED RHAMNOGALACTURONAN HYDROLASE (EUROFUNG)"/>
    <property type="match status" value="1"/>
</dbReference>
<dbReference type="KEGG" id="mrr:Moror_14771"/>
<dbReference type="OrthoDB" id="540611at2759"/>
<protein>
    <submittedName>
        <fullName evidence="2">Cell wall glycosyl hydrolase</fullName>
    </submittedName>
</protein>
<dbReference type="SUPFAM" id="SSF48208">
    <property type="entry name" value="Six-hairpin glycosidases"/>
    <property type="match status" value="1"/>
</dbReference>
<dbReference type="STRING" id="1381753.V2X7C7"/>
<dbReference type="PANTHER" id="PTHR33886:SF11">
    <property type="entry name" value="WALL GLYCOSYL HYDROLASE YTER, PUTATIVE (AFU_ORTHOLOGUE AFUA_2G14630)-RELATED"/>
    <property type="match status" value="1"/>
</dbReference>
<sequence length="530" mass="59010">MRYRLDPHSMLPYSSQLESAHLPTTLRILRCLRWYFIISPRSAEDSLADSDVPTLYIKAKTTANNGLQAITCCSAFRGAQKAMWPHSLFFVKLSLLLSFVSHVVATDSTTDSTTDSNIDPGTNNHGYVTYGNISSLDMAWSMLSRQQGILISNDTFQLLQTGFAQKTFQKLVRQYPDDRYRGTFQTYIPVLINSAVYTVGDVDRVIPYPLDRFAVGNGMLNQFSATQDEKYRYAFESLAQSIPAQPRNDESGLWYWTAQPNLSYLDGMYSFAPFYVPYAVLHDPDNTTTIIADIAKQFDILWEHCYNNKTGLLVHGFDASKKASWADPKTGASPHVLARSVGYYTMALIDTLELITANSGNMPPEALAPWTSMQKKVKLIGDALVKNAVPSGGWYHVIDEPNKQGNFIESSATGMLVYSLFKGNRLGYFNDGASPTAKLNNLNASTYTDVANKAYLYLNTTYITANANNQTFEIAGTASTYSLDSAASYEYYVSRNAVYNSPIGGSAYILASLEYERFHNVTSVEPWAPL</sequence>
<name>V2X7C7_MONRO</name>
<gene>
    <name evidence="2" type="ORF">Moror_14771</name>
</gene>
<dbReference type="InterPro" id="IPR012341">
    <property type="entry name" value="6hp_glycosidase-like_sf"/>
</dbReference>
<dbReference type="GO" id="GO:0016787">
    <property type="term" value="F:hydrolase activity"/>
    <property type="evidence" value="ECO:0007669"/>
    <property type="project" value="UniProtKB-KW"/>
</dbReference>
<dbReference type="GO" id="GO:0005975">
    <property type="term" value="P:carbohydrate metabolic process"/>
    <property type="evidence" value="ECO:0007669"/>
    <property type="project" value="InterPro"/>
</dbReference>
<dbReference type="InterPro" id="IPR008928">
    <property type="entry name" value="6-hairpin_glycosidase_sf"/>
</dbReference>
<dbReference type="InterPro" id="IPR052043">
    <property type="entry name" value="PolySaccharide_Degr_Enz"/>
</dbReference>
<evidence type="ECO:0000256" key="1">
    <source>
        <dbReference type="ARBA" id="ARBA00022801"/>
    </source>
</evidence>
<dbReference type="Proteomes" id="UP000017559">
    <property type="component" value="Unassembled WGS sequence"/>
</dbReference>
<proteinExistence type="predicted"/>
<dbReference type="AlphaFoldDB" id="V2X7C7"/>